<gene>
    <name evidence="2" type="ORF">UFOPK3772_03429</name>
</gene>
<name>A0A6J7LU61_9ZZZZ</name>
<accession>A0A6J7LU61</accession>
<evidence type="ECO:0000256" key="1">
    <source>
        <dbReference type="SAM" id="MobiDB-lite"/>
    </source>
</evidence>
<evidence type="ECO:0000313" key="2">
    <source>
        <dbReference type="EMBL" id="CAB4971608.1"/>
    </source>
</evidence>
<sequence>MVREFSLEKAAQVAATFVALAPNHRLNRLKLMRLLFLADRTAFAQYGMTITGDKLVLMDQEPVLSGTLDAPRKHPPTAQSLRRGSNETVSTTTSWLPAQTFRAQPN</sequence>
<dbReference type="EMBL" id="CAFBNE010000203">
    <property type="protein sequence ID" value="CAB4971608.1"/>
    <property type="molecule type" value="Genomic_DNA"/>
</dbReference>
<reference evidence="2" key="1">
    <citation type="submission" date="2020-05" db="EMBL/GenBank/DDBJ databases">
        <authorList>
            <person name="Chiriac C."/>
            <person name="Salcher M."/>
            <person name="Ghai R."/>
            <person name="Kavagutti S V."/>
        </authorList>
    </citation>
    <scope>NUCLEOTIDE SEQUENCE</scope>
</reference>
<dbReference type="AlphaFoldDB" id="A0A6J7LU61"/>
<proteinExistence type="predicted"/>
<organism evidence="2">
    <name type="scientific">freshwater metagenome</name>
    <dbReference type="NCBI Taxonomy" id="449393"/>
    <lineage>
        <taxon>unclassified sequences</taxon>
        <taxon>metagenomes</taxon>
        <taxon>ecological metagenomes</taxon>
    </lineage>
</organism>
<feature type="region of interest" description="Disordered" evidence="1">
    <location>
        <begin position="66"/>
        <end position="106"/>
    </location>
</feature>
<protein>
    <submittedName>
        <fullName evidence="2">Unannotated protein</fullName>
    </submittedName>
</protein>
<feature type="compositionally biased region" description="Polar residues" evidence="1">
    <location>
        <begin position="77"/>
        <end position="106"/>
    </location>
</feature>